<dbReference type="EMBL" id="QJKF01000027">
    <property type="protein sequence ID" value="PXX53411.1"/>
    <property type="molecule type" value="Genomic_DNA"/>
</dbReference>
<organism evidence="3 4">
    <name type="scientific">Nocardia tenerifensis</name>
    <dbReference type="NCBI Taxonomy" id="228006"/>
    <lineage>
        <taxon>Bacteria</taxon>
        <taxon>Bacillati</taxon>
        <taxon>Actinomycetota</taxon>
        <taxon>Actinomycetes</taxon>
        <taxon>Mycobacteriales</taxon>
        <taxon>Nocardiaceae</taxon>
        <taxon>Nocardia</taxon>
    </lineage>
</organism>
<evidence type="ECO:0000259" key="2">
    <source>
        <dbReference type="Pfam" id="PF12770"/>
    </source>
</evidence>
<sequence length="1002" mass="109024">MTGEQRGVSQELADTLAHRNIVPFEDHFSTYELWYTLTTQPWHLPRVLPSWWSTRRLFADHRTRTGTGGTAQRLGDHLVDVHRVLLRDSMRDVAARVFTTALLFGVGYLLDIPMVQIGLVAVAGLFLSAERAFLRAMLAAKLLPALIVAVAMVIDWKTWWLLVPMLYLQHYWMFLHKSALPTGLVTPAPHAGSVMPRWRRLVRPRQWSDVSIAVESAFSRDPAKSLEFIEFAGPQHNSVQAAMFAAEAVANVRVGRPERALLALRQAETLTGNTSRTTAVVHLARGEIYLATHRQEEALQAFTAALRHARGRAADAVATHARHQIVAVRTARGDFDAAMDELMAIRARAIRRADTAELNWTELILLGMMLEHGNLDGFRRSLLYPLDADNGRLSLSWTSDDHVSGHLFRAHAELERPDGDPAEAEYQVQQALIRLADHPNTALTVSAYYEWARAGHRMGTPLDEVLARVLTAIRESERLRFRLPASRWRNDWAGSIELVYALALDTAARAGDVVAVAEVLELIRSQPVPEHRREDDSDNRSSLLTIALGSSGAGGETDPADGSGIGAAALGADLIEPPARLRIDGSSWIGPAEFAAIDIETCLETFSPAPTWYLAGAIVAGELWTSLRDPSGTWSFQRTPLHGATEHALKQLLDAVPDIRTLATPRDYDAIGRIEVLEPVSRLLLPPPLRLGLLEASGHLTLVIGFTGLLTAVPFAALPVQDQTTDPRSMDPLRVIERADLITPPPWPVVAQSACLTTDSAPRVAQVPVLLAVVAPDPRPTGRIKHARPPHAAEQVLADDVGSAALGRALREIGCGAPGVAYFVCHGDPGATGRPATAGIQLADGPLAAGDLLSSREIGFRYPMPDRLVVSACESLGADIGTLRSGASPDGRLGLRTNPEWIGFPIGCSMAGARHIVATRYCVPDSAETTDFDHELVEAMAASGSPWTVVGDRQRAALHATRCGQPVRPLIWQSYCYYGFGVGTLTREGVPCAAERQADLVR</sequence>
<dbReference type="Gene3D" id="1.25.40.10">
    <property type="entry name" value="Tetratricopeptide repeat domain"/>
    <property type="match status" value="1"/>
</dbReference>
<dbReference type="InterPro" id="IPR011990">
    <property type="entry name" value="TPR-like_helical_dom_sf"/>
</dbReference>
<dbReference type="Proteomes" id="UP000247569">
    <property type="component" value="Unassembled WGS sequence"/>
</dbReference>
<keyword evidence="1" id="KW-1133">Transmembrane helix</keyword>
<dbReference type="SUPFAM" id="SSF48452">
    <property type="entry name" value="TPR-like"/>
    <property type="match status" value="1"/>
</dbReference>
<keyword evidence="1" id="KW-0812">Transmembrane</keyword>
<dbReference type="AlphaFoldDB" id="A0A318JNR4"/>
<proteinExistence type="predicted"/>
<gene>
    <name evidence="3" type="ORF">DFR70_12722</name>
</gene>
<name>A0A318JNR4_9NOCA</name>
<dbReference type="InterPro" id="IPR024983">
    <property type="entry name" value="CHAT_dom"/>
</dbReference>
<evidence type="ECO:0000256" key="1">
    <source>
        <dbReference type="SAM" id="Phobius"/>
    </source>
</evidence>
<dbReference type="OrthoDB" id="5172877at2"/>
<keyword evidence="1" id="KW-0472">Membrane</keyword>
<accession>A0A318JNR4</accession>
<keyword evidence="4" id="KW-1185">Reference proteome</keyword>
<dbReference type="RefSeq" id="WP_040743151.1">
    <property type="nucleotide sequence ID" value="NZ_QJKF01000027.1"/>
</dbReference>
<evidence type="ECO:0000313" key="4">
    <source>
        <dbReference type="Proteomes" id="UP000247569"/>
    </source>
</evidence>
<comment type="caution">
    <text evidence="3">The sequence shown here is derived from an EMBL/GenBank/DDBJ whole genome shotgun (WGS) entry which is preliminary data.</text>
</comment>
<evidence type="ECO:0000313" key="3">
    <source>
        <dbReference type="EMBL" id="PXX53411.1"/>
    </source>
</evidence>
<protein>
    <submittedName>
        <fullName evidence="3">CHAT domain-containing protein</fullName>
    </submittedName>
</protein>
<feature type="transmembrane region" description="Helical" evidence="1">
    <location>
        <begin position="116"/>
        <end position="134"/>
    </location>
</feature>
<feature type="transmembrane region" description="Helical" evidence="1">
    <location>
        <begin position="146"/>
        <end position="168"/>
    </location>
</feature>
<dbReference type="Pfam" id="PF12770">
    <property type="entry name" value="CHAT"/>
    <property type="match status" value="1"/>
</dbReference>
<reference evidence="3 4" key="1">
    <citation type="submission" date="2018-05" db="EMBL/GenBank/DDBJ databases">
        <title>Genomic Encyclopedia of Type Strains, Phase IV (KMG-IV): sequencing the most valuable type-strain genomes for metagenomic binning, comparative biology and taxonomic classification.</title>
        <authorList>
            <person name="Goeker M."/>
        </authorList>
    </citation>
    <scope>NUCLEOTIDE SEQUENCE [LARGE SCALE GENOMIC DNA]</scope>
    <source>
        <strain evidence="3 4">DSM 44704</strain>
    </source>
</reference>
<feature type="domain" description="CHAT" evidence="2">
    <location>
        <begin position="680"/>
        <end position="979"/>
    </location>
</feature>